<comment type="caution">
    <text evidence="2">The sequence shown here is derived from an EMBL/GenBank/DDBJ whole genome shotgun (WGS) entry which is preliminary data.</text>
</comment>
<feature type="compositionally biased region" description="Acidic residues" evidence="1">
    <location>
        <begin position="111"/>
        <end position="125"/>
    </location>
</feature>
<evidence type="ECO:0000313" key="3">
    <source>
        <dbReference type="Proteomes" id="UP000815325"/>
    </source>
</evidence>
<protein>
    <submittedName>
        <fullName evidence="2">Uncharacterized protein</fullName>
    </submittedName>
</protein>
<proteinExistence type="predicted"/>
<gene>
    <name evidence="2" type="ORF">DUNSADRAFT_13603</name>
</gene>
<dbReference type="EMBL" id="MU069975">
    <property type="protein sequence ID" value="KAF5831116.1"/>
    <property type="molecule type" value="Genomic_DNA"/>
</dbReference>
<keyword evidence="3" id="KW-1185">Reference proteome</keyword>
<sequence length="125" mass="13056">MDIRRFLTKPGGGSAAPPPKDKNEGKMVITPNKPKSPAKKGASPAEKKTSQKGGVAPKDDGEPEAKKSRYFGEDGSGPAAAVKPPVQEPTKTEAAGKGGASKRPRKKAIVESDDEDAESDEVCDR</sequence>
<organism evidence="2 3">
    <name type="scientific">Dunaliella salina</name>
    <name type="common">Green alga</name>
    <name type="synonym">Protococcus salinus</name>
    <dbReference type="NCBI Taxonomy" id="3046"/>
    <lineage>
        <taxon>Eukaryota</taxon>
        <taxon>Viridiplantae</taxon>
        <taxon>Chlorophyta</taxon>
        <taxon>core chlorophytes</taxon>
        <taxon>Chlorophyceae</taxon>
        <taxon>CS clade</taxon>
        <taxon>Chlamydomonadales</taxon>
        <taxon>Dunaliellaceae</taxon>
        <taxon>Dunaliella</taxon>
    </lineage>
</organism>
<reference evidence="2" key="1">
    <citation type="submission" date="2017-08" db="EMBL/GenBank/DDBJ databases">
        <authorList>
            <person name="Polle J.E."/>
            <person name="Barry K."/>
            <person name="Cushman J."/>
            <person name="Schmutz J."/>
            <person name="Tran D."/>
            <person name="Hathwaick L.T."/>
            <person name="Yim W.C."/>
            <person name="Jenkins J."/>
            <person name="Mckie-Krisberg Z.M."/>
            <person name="Prochnik S."/>
            <person name="Lindquist E."/>
            <person name="Dockter R.B."/>
            <person name="Adam C."/>
            <person name="Molina H."/>
            <person name="Bunkerborg J."/>
            <person name="Jin E."/>
            <person name="Buchheim M."/>
            <person name="Magnuson J."/>
        </authorList>
    </citation>
    <scope>NUCLEOTIDE SEQUENCE</scope>
    <source>
        <strain evidence="2">CCAP 19/18</strain>
    </source>
</reference>
<evidence type="ECO:0000256" key="1">
    <source>
        <dbReference type="SAM" id="MobiDB-lite"/>
    </source>
</evidence>
<accession>A0ABQ7G927</accession>
<evidence type="ECO:0000313" key="2">
    <source>
        <dbReference type="EMBL" id="KAF5831116.1"/>
    </source>
</evidence>
<name>A0ABQ7G927_DUNSA</name>
<feature type="compositionally biased region" description="Basic and acidic residues" evidence="1">
    <location>
        <begin position="57"/>
        <end position="72"/>
    </location>
</feature>
<dbReference type="Proteomes" id="UP000815325">
    <property type="component" value="Unassembled WGS sequence"/>
</dbReference>
<feature type="compositionally biased region" description="Low complexity" evidence="1">
    <location>
        <begin position="33"/>
        <end position="44"/>
    </location>
</feature>
<feature type="region of interest" description="Disordered" evidence="1">
    <location>
        <begin position="1"/>
        <end position="125"/>
    </location>
</feature>